<dbReference type="OrthoDB" id="66620at2759"/>
<evidence type="ECO:0000256" key="2">
    <source>
        <dbReference type="ARBA" id="ARBA00022448"/>
    </source>
</evidence>
<evidence type="ECO:0000256" key="9">
    <source>
        <dbReference type="SAM" id="Phobius"/>
    </source>
</evidence>
<dbReference type="Pfam" id="PF00005">
    <property type="entry name" value="ABC_tran"/>
    <property type="match status" value="1"/>
</dbReference>
<sequence length="891" mass="97934">MTSYDLTKILLPGNCYVSQYSIGYPITDYGYSCAPHFYCPNSTASVVKSLPQLCTPTADCVATRLKSKPCTPQGPYEPQLCPAGSYCPDPTTLLNCPSGYYCPVGTVTPIACPPLSNCPESTIAPTYFGGIVICAIVDIILVLCYFGIKYDWINKIQSNQKTRLSNTTRKKVEQEKAENDPEQGLSEVTADEERRRSESVNPLTCLGRPSVVDAKVPVTGSMEELSGFIGGFRTALEGKEDVFIDFKFENLGLKLKEGKTILKGVNGSIRSKRLTAIMGPSGCGKTTFMSVLMGKVARTSGTLLINEEECEMSKYKKIIGYVPQEDIMLRELTVRENIFHSARTRLPKTWTAAQVNKYVDDVLDVLNLSHVQHSLIGSETERGVSGGQRKRVNIGMELGGVPIALFLDEPTSGLDSTSSLKVAEILRKIASLGLTIVAVIHQPRYEIFQQFNDILMLVPGGKTAYIGPTAFVVAYFKELGYFFDALANPADILMDILSGKGINQKGDEITPDGLVDRWESFGQAWVDEKVEADTENQNARSAEECAASTKDLELIVKNRGAPIWTQIGLCHNRYIVQQYRQAGSLVIEIGVASLAGLLMGIAIMGQKGQIFKGVYVDPYSGLTPSTVLWLIPQLGNFKEGDVINTNTLKGLLVGMACGLAGAPAGVKVFAEEQSVYWREAANGHDKLGYFTGKAIASIYRFILSSLHFASIFVLLGKPASSFGFVYAVIMLQFWSVYGMAMLISMIVRREDSALLAVVVCLFCAVFCGYGPTIKDSYSMGITFLFAISYNRWAIEAWFSQELSLFQDIYQIGAAAENYGYVLGKEAMNLGLCFFIGLVLRMIAFALMVLLHRDKQKGTLEQLKYVYVPKYSTASGIQMTSFYKFNKITEKE</sequence>
<dbReference type="PANTHER" id="PTHR48041">
    <property type="entry name" value="ABC TRANSPORTER G FAMILY MEMBER 28"/>
    <property type="match status" value="1"/>
</dbReference>
<gene>
    <name evidence="11" type="ORF">BCR33DRAFT_777678</name>
</gene>
<dbReference type="InterPro" id="IPR050352">
    <property type="entry name" value="ABCG_transporters"/>
</dbReference>
<feature type="domain" description="ABC transporter" evidence="10">
    <location>
        <begin position="246"/>
        <end position="485"/>
    </location>
</feature>
<organism evidence="11 12">
    <name type="scientific">Rhizoclosmatium globosum</name>
    <dbReference type="NCBI Taxonomy" id="329046"/>
    <lineage>
        <taxon>Eukaryota</taxon>
        <taxon>Fungi</taxon>
        <taxon>Fungi incertae sedis</taxon>
        <taxon>Chytridiomycota</taxon>
        <taxon>Chytridiomycota incertae sedis</taxon>
        <taxon>Chytridiomycetes</taxon>
        <taxon>Chytridiales</taxon>
        <taxon>Chytriomycetaceae</taxon>
        <taxon>Rhizoclosmatium</taxon>
    </lineage>
</organism>
<dbReference type="STRING" id="329046.A0A1Y2A6D6"/>
<evidence type="ECO:0000313" key="12">
    <source>
        <dbReference type="Proteomes" id="UP000193642"/>
    </source>
</evidence>
<keyword evidence="4" id="KW-0547">Nucleotide-binding</keyword>
<dbReference type="SUPFAM" id="SSF52540">
    <property type="entry name" value="P-loop containing nucleoside triphosphate hydrolases"/>
    <property type="match status" value="1"/>
</dbReference>
<evidence type="ECO:0000256" key="1">
    <source>
        <dbReference type="ARBA" id="ARBA00004141"/>
    </source>
</evidence>
<dbReference type="AlphaFoldDB" id="A0A1Y2A6D6"/>
<feature type="region of interest" description="Disordered" evidence="8">
    <location>
        <begin position="163"/>
        <end position="199"/>
    </location>
</feature>
<dbReference type="GO" id="GO:0140359">
    <property type="term" value="F:ABC-type transporter activity"/>
    <property type="evidence" value="ECO:0007669"/>
    <property type="project" value="InterPro"/>
</dbReference>
<evidence type="ECO:0000256" key="6">
    <source>
        <dbReference type="ARBA" id="ARBA00022989"/>
    </source>
</evidence>
<dbReference type="Pfam" id="PF19055">
    <property type="entry name" value="ABC2_membrane_7"/>
    <property type="match status" value="2"/>
</dbReference>
<dbReference type="Gene3D" id="3.40.50.300">
    <property type="entry name" value="P-loop containing nucleotide triphosphate hydrolases"/>
    <property type="match status" value="1"/>
</dbReference>
<keyword evidence="12" id="KW-1185">Reference proteome</keyword>
<evidence type="ECO:0000256" key="8">
    <source>
        <dbReference type="SAM" id="MobiDB-lite"/>
    </source>
</evidence>
<dbReference type="SMART" id="SM00382">
    <property type="entry name" value="AAA"/>
    <property type="match status" value="1"/>
</dbReference>
<dbReference type="InterPro" id="IPR043926">
    <property type="entry name" value="ABCG_dom"/>
</dbReference>
<dbReference type="PROSITE" id="PS50893">
    <property type="entry name" value="ABC_TRANSPORTER_2"/>
    <property type="match status" value="1"/>
</dbReference>
<feature type="transmembrane region" description="Helical" evidence="9">
    <location>
        <begin position="127"/>
        <end position="148"/>
    </location>
</feature>
<dbReference type="FunFam" id="3.40.50.300:FF:000367">
    <property type="entry name" value="ABC transporter G family member 24"/>
    <property type="match status" value="1"/>
</dbReference>
<comment type="subcellular location">
    <subcellularLocation>
        <location evidence="1">Membrane</location>
        <topology evidence="1">Multi-pass membrane protein</topology>
    </subcellularLocation>
</comment>
<feature type="transmembrane region" description="Helical" evidence="9">
    <location>
        <begin position="826"/>
        <end position="850"/>
    </location>
</feature>
<keyword evidence="6 9" id="KW-1133">Transmembrane helix</keyword>
<dbReference type="InterPro" id="IPR003439">
    <property type="entry name" value="ABC_transporter-like_ATP-bd"/>
</dbReference>
<dbReference type="GO" id="GO:0005524">
    <property type="term" value="F:ATP binding"/>
    <property type="evidence" value="ECO:0007669"/>
    <property type="project" value="UniProtKB-KW"/>
</dbReference>
<evidence type="ECO:0000256" key="7">
    <source>
        <dbReference type="ARBA" id="ARBA00023136"/>
    </source>
</evidence>
<name>A0A1Y2A6D6_9FUNG</name>
<dbReference type="InterPro" id="IPR017871">
    <property type="entry name" value="ABC_transporter-like_CS"/>
</dbReference>
<dbReference type="GO" id="GO:0016887">
    <property type="term" value="F:ATP hydrolysis activity"/>
    <property type="evidence" value="ECO:0007669"/>
    <property type="project" value="InterPro"/>
</dbReference>
<proteinExistence type="predicted"/>
<comment type="caution">
    <text evidence="11">The sequence shown here is derived from an EMBL/GenBank/DDBJ whole genome shotgun (WGS) entry which is preliminary data.</text>
</comment>
<keyword evidence="3 9" id="KW-0812">Transmembrane</keyword>
<reference evidence="11 12" key="1">
    <citation type="submission" date="2016-07" db="EMBL/GenBank/DDBJ databases">
        <title>Pervasive Adenine N6-methylation of Active Genes in Fungi.</title>
        <authorList>
            <consortium name="DOE Joint Genome Institute"/>
            <person name="Mondo S.J."/>
            <person name="Dannebaum R.O."/>
            <person name="Kuo R.C."/>
            <person name="Labutti K."/>
            <person name="Haridas S."/>
            <person name="Kuo A."/>
            <person name="Salamov A."/>
            <person name="Ahrendt S.R."/>
            <person name="Lipzen A."/>
            <person name="Sullivan W."/>
            <person name="Andreopoulos W.B."/>
            <person name="Clum A."/>
            <person name="Lindquist E."/>
            <person name="Daum C."/>
            <person name="Ramamoorthy G.K."/>
            <person name="Gryganskyi A."/>
            <person name="Culley D."/>
            <person name="Magnuson J.K."/>
            <person name="James T.Y."/>
            <person name="O'Malley M.A."/>
            <person name="Stajich J.E."/>
            <person name="Spatafora J.W."/>
            <person name="Visel A."/>
            <person name="Grigoriev I.V."/>
        </authorList>
    </citation>
    <scope>NUCLEOTIDE SEQUENCE [LARGE SCALE GENOMIC DNA]</scope>
    <source>
        <strain evidence="11 12">JEL800</strain>
    </source>
</reference>
<protein>
    <recommendedName>
        <fullName evidence="10">ABC transporter domain-containing protein</fullName>
    </recommendedName>
</protein>
<evidence type="ECO:0000259" key="10">
    <source>
        <dbReference type="PROSITE" id="PS50893"/>
    </source>
</evidence>
<dbReference type="InterPro" id="IPR027417">
    <property type="entry name" value="P-loop_NTPase"/>
</dbReference>
<dbReference type="CDD" id="cd03213">
    <property type="entry name" value="ABCG_EPDR"/>
    <property type="match status" value="1"/>
</dbReference>
<dbReference type="Proteomes" id="UP000193642">
    <property type="component" value="Unassembled WGS sequence"/>
</dbReference>
<dbReference type="PANTHER" id="PTHR48041:SF91">
    <property type="entry name" value="ABC TRANSPORTER G FAMILY MEMBER 28"/>
    <property type="match status" value="1"/>
</dbReference>
<evidence type="ECO:0000256" key="4">
    <source>
        <dbReference type="ARBA" id="ARBA00022741"/>
    </source>
</evidence>
<feature type="transmembrane region" description="Helical" evidence="9">
    <location>
        <begin position="753"/>
        <end position="770"/>
    </location>
</feature>
<dbReference type="PROSITE" id="PS00211">
    <property type="entry name" value="ABC_TRANSPORTER_1"/>
    <property type="match status" value="1"/>
</dbReference>
<evidence type="ECO:0000256" key="5">
    <source>
        <dbReference type="ARBA" id="ARBA00022840"/>
    </source>
</evidence>
<dbReference type="EMBL" id="MCGO01000281">
    <property type="protein sequence ID" value="ORY18078.1"/>
    <property type="molecule type" value="Genomic_DNA"/>
</dbReference>
<feature type="transmembrane region" description="Helical" evidence="9">
    <location>
        <begin position="585"/>
        <end position="605"/>
    </location>
</feature>
<accession>A0A1Y2A6D6</accession>
<dbReference type="GO" id="GO:0016020">
    <property type="term" value="C:membrane"/>
    <property type="evidence" value="ECO:0007669"/>
    <property type="project" value="UniProtKB-SubCell"/>
</dbReference>
<feature type="transmembrane region" description="Helical" evidence="9">
    <location>
        <begin position="698"/>
        <end position="716"/>
    </location>
</feature>
<keyword evidence="5" id="KW-0067">ATP-binding</keyword>
<keyword evidence="2" id="KW-0813">Transport</keyword>
<evidence type="ECO:0000256" key="3">
    <source>
        <dbReference type="ARBA" id="ARBA00022692"/>
    </source>
</evidence>
<evidence type="ECO:0000313" key="11">
    <source>
        <dbReference type="EMBL" id="ORY18078.1"/>
    </source>
</evidence>
<feature type="transmembrane region" description="Helical" evidence="9">
    <location>
        <begin position="723"/>
        <end position="747"/>
    </location>
</feature>
<keyword evidence="7 9" id="KW-0472">Membrane</keyword>
<feature type="compositionally biased region" description="Basic and acidic residues" evidence="8">
    <location>
        <begin position="170"/>
        <end position="179"/>
    </location>
</feature>
<dbReference type="InterPro" id="IPR003593">
    <property type="entry name" value="AAA+_ATPase"/>
</dbReference>